<feature type="region of interest" description="Disordered" evidence="9">
    <location>
        <begin position="562"/>
        <end position="593"/>
    </location>
</feature>
<dbReference type="Proteomes" id="UP000373149">
    <property type="component" value="Unassembled WGS sequence"/>
</dbReference>
<gene>
    <name evidence="11" type="ORF">FPZ41_41325</name>
</gene>
<feature type="transmembrane region" description="Helical" evidence="8">
    <location>
        <begin position="194"/>
        <end position="216"/>
    </location>
</feature>
<keyword evidence="5 8" id="KW-0812">Transmembrane</keyword>
<evidence type="ECO:0000256" key="6">
    <source>
        <dbReference type="ARBA" id="ARBA00022989"/>
    </source>
</evidence>
<feature type="domain" description="ABC transmembrane type-1" evidence="10">
    <location>
        <begin position="58"/>
        <end position="263"/>
    </location>
</feature>
<feature type="transmembrane region" description="Helical" evidence="8">
    <location>
        <begin position="93"/>
        <end position="117"/>
    </location>
</feature>
<dbReference type="SUPFAM" id="SSF161098">
    <property type="entry name" value="MetI-like"/>
    <property type="match status" value="2"/>
</dbReference>
<feature type="transmembrane region" description="Helical" evidence="8">
    <location>
        <begin position="391"/>
        <end position="412"/>
    </location>
</feature>
<comment type="similarity">
    <text evidence="8">Belongs to the binding-protein-dependent transport system permease family.</text>
</comment>
<feature type="transmembrane region" description="Helical" evidence="8">
    <location>
        <begin position="476"/>
        <end position="497"/>
    </location>
</feature>
<comment type="caution">
    <text evidence="11">The sequence shown here is derived from an EMBL/GenBank/DDBJ whole genome shotgun (WGS) entry which is preliminary data.</text>
</comment>
<feature type="transmembrane region" description="Helical" evidence="8">
    <location>
        <begin position="418"/>
        <end position="438"/>
    </location>
</feature>
<sequence length="593" mass="63534">MLRSPLVLVTGAVLLWFVFAFLVFPNLVMLREIFFPDGSFSTRAFAKLWSSDRARASLRNSFLLAAVLSVTVNVVGVFIVLATRYFALRGARLLWLGYATTLVYGGVVAVSGYTFVYGEHGFATRLLLDIFPGMDPAWFSGGPAVAVVMTLTGTSHHLLFLTSALARVDHQTVEAAQQLGASSWRILRQVVLPVLKPTLFAVTVLTFLGGLTAFAAPQVLGGRDFQTITPMILTFAGIPSSRDLAATLAVVLGVATLILLTVLNRMQAGGTYFSVSKVPSALRRQRITNPVANAVVHVLAYALFAVYLIPPLLIVVFSFTNASTIASGRITPGSFTLANYRQVLTDAASSWPFVVSIGYAAVTASVVIVLMLFVARVLQKYVNPVTVAVEYLLHIPWMLPSTLTALGLVITYSVPRAMVGDTVLTGTLALLAIAYIAAKIPITLRMLKATYAGIPDNLEEAATLLGASGPHTFRRVLLPLVLPTAAAVSALNFNSLLDDYDTSVFLAHPLYEPLGIAIQNATRSEGTSDNTALTLVYAVLLMAVSGLAMWFVYGRRAASRRTARRDRPSTAHPTSAADADAASLTRPTPTASH</sequence>
<feature type="transmembrane region" description="Helical" evidence="8">
    <location>
        <begin position="532"/>
        <end position="553"/>
    </location>
</feature>
<dbReference type="InterPro" id="IPR000515">
    <property type="entry name" value="MetI-like"/>
</dbReference>
<feature type="compositionally biased region" description="Low complexity" evidence="9">
    <location>
        <begin position="570"/>
        <end position="582"/>
    </location>
</feature>
<keyword evidence="12" id="KW-1185">Reference proteome</keyword>
<feature type="transmembrane region" description="Helical" evidence="8">
    <location>
        <begin position="294"/>
        <end position="319"/>
    </location>
</feature>
<dbReference type="PANTHER" id="PTHR43357:SF4">
    <property type="entry name" value="INNER MEMBRANE ABC TRANSPORTER PERMEASE PROTEIN YDCV"/>
    <property type="match status" value="1"/>
</dbReference>
<dbReference type="Pfam" id="PF00528">
    <property type="entry name" value="BPD_transp_1"/>
    <property type="match status" value="2"/>
</dbReference>
<feature type="domain" description="ABC transmembrane type-1" evidence="10">
    <location>
        <begin position="353"/>
        <end position="548"/>
    </location>
</feature>
<evidence type="ECO:0000256" key="2">
    <source>
        <dbReference type="ARBA" id="ARBA00022448"/>
    </source>
</evidence>
<dbReference type="PANTHER" id="PTHR43357">
    <property type="entry name" value="INNER MEMBRANE ABC TRANSPORTER PERMEASE PROTEIN YDCV"/>
    <property type="match status" value="1"/>
</dbReference>
<dbReference type="GO" id="GO:0005886">
    <property type="term" value="C:plasma membrane"/>
    <property type="evidence" value="ECO:0007669"/>
    <property type="project" value="UniProtKB-SubCell"/>
</dbReference>
<dbReference type="PROSITE" id="PS50928">
    <property type="entry name" value="ABC_TM1"/>
    <property type="match status" value="2"/>
</dbReference>
<evidence type="ECO:0000313" key="11">
    <source>
        <dbReference type="EMBL" id="MPY54656.1"/>
    </source>
</evidence>
<feature type="transmembrane region" description="Helical" evidence="8">
    <location>
        <begin position="137"/>
        <end position="161"/>
    </location>
</feature>
<keyword evidence="3" id="KW-1003">Cell membrane</keyword>
<evidence type="ECO:0000256" key="4">
    <source>
        <dbReference type="ARBA" id="ARBA00022519"/>
    </source>
</evidence>
<dbReference type="EMBL" id="VMNX01000300">
    <property type="protein sequence ID" value="MPY54656.1"/>
    <property type="molecule type" value="Genomic_DNA"/>
</dbReference>
<organism evidence="11 12">
    <name type="scientific">Streptomyces acidicola</name>
    <dbReference type="NCBI Taxonomy" id="2596892"/>
    <lineage>
        <taxon>Bacteria</taxon>
        <taxon>Bacillati</taxon>
        <taxon>Actinomycetota</taxon>
        <taxon>Actinomycetes</taxon>
        <taxon>Kitasatosporales</taxon>
        <taxon>Streptomycetaceae</taxon>
        <taxon>Streptomyces</taxon>
    </lineage>
</organism>
<dbReference type="Gene3D" id="1.10.3720.10">
    <property type="entry name" value="MetI-like"/>
    <property type="match status" value="2"/>
</dbReference>
<keyword evidence="6 8" id="KW-1133">Transmembrane helix</keyword>
<keyword evidence="4" id="KW-0997">Cell inner membrane</keyword>
<evidence type="ECO:0000256" key="1">
    <source>
        <dbReference type="ARBA" id="ARBA00004429"/>
    </source>
</evidence>
<evidence type="ECO:0000256" key="8">
    <source>
        <dbReference type="RuleBase" id="RU363032"/>
    </source>
</evidence>
<feature type="transmembrane region" description="Helical" evidence="8">
    <location>
        <begin position="244"/>
        <end position="263"/>
    </location>
</feature>
<protein>
    <submittedName>
        <fullName evidence="11">Iron ABC transporter permease</fullName>
    </submittedName>
</protein>
<keyword evidence="7 8" id="KW-0472">Membrane</keyword>
<reference evidence="11 12" key="1">
    <citation type="submission" date="2019-09" db="EMBL/GenBank/DDBJ databases">
        <authorList>
            <person name="Duangmal K."/>
            <person name="Teo W.F.A."/>
            <person name="Lipun K."/>
        </authorList>
    </citation>
    <scope>NUCLEOTIDE SEQUENCE [LARGE SCALE GENOMIC DNA]</scope>
    <source>
        <strain evidence="11 12">K1PN6</strain>
    </source>
</reference>
<evidence type="ECO:0000256" key="5">
    <source>
        <dbReference type="ARBA" id="ARBA00022692"/>
    </source>
</evidence>
<keyword evidence="2 8" id="KW-0813">Transport</keyword>
<proteinExistence type="inferred from homology"/>
<dbReference type="CDD" id="cd06261">
    <property type="entry name" value="TM_PBP2"/>
    <property type="match status" value="2"/>
</dbReference>
<accession>A0A5N8X657</accession>
<dbReference type="AlphaFoldDB" id="A0A5N8X657"/>
<evidence type="ECO:0000256" key="7">
    <source>
        <dbReference type="ARBA" id="ARBA00023136"/>
    </source>
</evidence>
<feature type="transmembrane region" description="Helical" evidence="8">
    <location>
        <begin position="62"/>
        <end position="81"/>
    </location>
</feature>
<evidence type="ECO:0000256" key="3">
    <source>
        <dbReference type="ARBA" id="ARBA00022475"/>
    </source>
</evidence>
<evidence type="ECO:0000259" key="10">
    <source>
        <dbReference type="PROSITE" id="PS50928"/>
    </source>
</evidence>
<dbReference type="InterPro" id="IPR035906">
    <property type="entry name" value="MetI-like_sf"/>
</dbReference>
<comment type="subcellular location">
    <subcellularLocation>
        <location evidence="1">Cell inner membrane</location>
        <topology evidence="1">Multi-pass membrane protein</topology>
    </subcellularLocation>
    <subcellularLocation>
        <location evidence="8">Cell membrane</location>
        <topology evidence="8">Multi-pass membrane protein</topology>
    </subcellularLocation>
</comment>
<name>A0A5N8X657_9ACTN</name>
<feature type="transmembrane region" description="Helical" evidence="8">
    <location>
        <begin position="357"/>
        <end position="379"/>
    </location>
</feature>
<evidence type="ECO:0000256" key="9">
    <source>
        <dbReference type="SAM" id="MobiDB-lite"/>
    </source>
</evidence>
<dbReference type="GO" id="GO:0055085">
    <property type="term" value="P:transmembrane transport"/>
    <property type="evidence" value="ECO:0007669"/>
    <property type="project" value="InterPro"/>
</dbReference>
<evidence type="ECO:0000313" key="12">
    <source>
        <dbReference type="Proteomes" id="UP000373149"/>
    </source>
</evidence>